<dbReference type="AlphaFoldDB" id="A0A212F8F5"/>
<dbReference type="PANTHER" id="PTHR15666">
    <property type="entry name" value="COMM DOMAIN CONTAINING PROTEIN 5"/>
    <property type="match status" value="1"/>
</dbReference>
<evidence type="ECO:0000313" key="2">
    <source>
        <dbReference type="Proteomes" id="UP000007151"/>
    </source>
</evidence>
<sequence>QSNISSEDADREQAKRIMYRDTKVILLFKLTDGQTHTCRLSVSKFHELRYVIASALKYMIVLEKRKCMRGL</sequence>
<dbReference type="InterPro" id="IPR037357">
    <property type="entry name" value="COMMD5"/>
</dbReference>
<dbReference type="EMBL" id="AGBW02009738">
    <property type="protein sequence ID" value="OWR50010.1"/>
    <property type="molecule type" value="Genomic_DNA"/>
</dbReference>
<name>A0A212F8F5_DANPL</name>
<dbReference type="InParanoid" id="A0A212F8F5"/>
<dbReference type="PANTHER" id="PTHR15666:SF1">
    <property type="entry name" value="COMM DOMAIN-CONTAINING PROTEIN 5"/>
    <property type="match status" value="1"/>
</dbReference>
<dbReference type="GO" id="GO:0005634">
    <property type="term" value="C:nucleus"/>
    <property type="evidence" value="ECO:0007669"/>
    <property type="project" value="TreeGrafter"/>
</dbReference>
<protein>
    <submittedName>
        <fullName evidence="1">Uncharacterized protein</fullName>
    </submittedName>
</protein>
<evidence type="ECO:0000313" key="1">
    <source>
        <dbReference type="EMBL" id="OWR50010.1"/>
    </source>
</evidence>
<feature type="non-terminal residue" evidence="1">
    <location>
        <position position="1"/>
    </location>
</feature>
<comment type="caution">
    <text evidence="1">The sequence shown here is derived from an EMBL/GenBank/DDBJ whole genome shotgun (WGS) entry which is preliminary data.</text>
</comment>
<reference evidence="1 2" key="1">
    <citation type="journal article" date="2011" name="Cell">
        <title>The monarch butterfly genome yields insights into long-distance migration.</title>
        <authorList>
            <person name="Zhan S."/>
            <person name="Merlin C."/>
            <person name="Boore J.L."/>
            <person name="Reppert S.M."/>
        </authorList>
    </citation>
    <scope>NUCLEOTIDE SEQUENCE [LARGE SCALE GENOMIC DNA]</scope>
    <source>
        <strain evidence="1">F-2</strain>
    </source>
</reference>
<dbReference type="Proteomes" id="UP000007151">
    <property type="component" value="Unassembled WGS sequence"/>
</dbReference>
<keyword evidence="2" id="KW-1185">Reference proteome</keyword>
<organism evidence="1 2">
    <name type="scientific">Danaus plexippus plexippus</name>
    <dbReference type="NCBI Taxonomy" id="278856"/>
    <lineage>
        <taxon>Eukaryota</taxon>
        <taxon>Metazoa</taxon>
        <taxon>Ecdysozoa</taxon>
        <taxon>Arthropoda</taxon>
        <taxon>Hexapoda</taxon>
        <taxon>Insecta</taxon>
        <taxon>Pterygota</taxon>
        <taxon>Neoptera</taxon>
        <taxon>Endopterygota</taxon>
        <taxon>Lepidoptera</taxon>
        <taxon>Glossata</taxon>
        <taxon>Ditrysia</taxon>
        <taxon>Papilionoidea</taxon>
        <taxon>Nymphalidae</taxon>
        <taxon>Danainae</taxon>
        <taxon>Danaini</taxon>
        <taxon>Danaina</taxon>
        <taxon>Danaus</taxon>
        <taxon>Danaus</taxon>
    </lineage>
</organism>
<dbReference type="KEGG" id="dpl:KGM_213287B"/>
<gene>
    <name evidence="1" type="ORF">KGM_213287B</name>
</gene>
<proteinExistence type="predicted"/>
<accession>A0A212F8F5</accession>